<protein>
    <submittedName>
        <fullName evidence="2">NAD(P)-dependent alcohol dehydrogenase</fullName>
    </submittedName>
</protein>
<dbReference type="PANTHER" id="PTHR11695:SF294">
    <property type="entry name" value="RETICULON-4-INTERACTING PROTEIN 1, MITOCHONDRIAL"/>
    <property type="match status" value="1"/>
</dbReference>
<evidence type="ECO:0000313" key="2">
    <source>
        <dbReference type="EMBL" id="MCF4098973.1"/>
    </source>
</evidence>
<dbReference type="InterPro" id="IPR050700">
    <property type="entry name" value="YIM1/Zinc_Alcohol_DH_Fams"/>
</dbReference>
<gene>
    <name evidence="2" type="ORF">L1I42_10790</name>
</gene>
<dbReference type="Pfam" id="PF08240">
    <property type="entry name" value="ADH_N"/>
    <property type="match status" value="1"/>
</dbReference>
<dbReference type="CDD" id="cd08267">
    <property type="entry name" value="MDR1"/>
    <property type="match status" value="1"/>
</dbReference>
<dbReference type="EMBL" id="JAKGTI010000002">
    <property type="protein sequence ID" value="MCF4098973.1"/>
    <property type="molecule type" value="Genomic_DNA"/>
</dbReference>
<name>A0ABS9EC25_9HYPH</name>
<dbReference type="PANTHER" id="PTHR11695">
    <property type="entry name" value="ALCOHOL DEHYDROGENASE RELATED"/>
    <property type="match status" value="1"/>
</dbReference>
<dbReference type="InterPro" id="IPR011032">
    <property type="entry name" value="GroES-like_sf"/>
</dbReference>
<dbReference type="RefSeq" id="WP_236114535.1">
    <property type="nucleotide sequence ID" value="NZ_JAKGTI010000002.1"/>
</dbReference>
<keyword evidence="3" id="KW-1185">Reference proteome</keyword>
<dbReference type="Gene3D" id="3.90.180.10">
    <property type="entry name" value="Medium-chain alcohol dehydrogenases, catalytic domain"/>
    <property type="match status" value="1"/>
</dbReference>
<dbReference type="Pfam" id="PF13602">
    <property type="entry name" value="ADH_zinc_N_2"/>
    <property type="match status" value="1"/>
</dbReference>
<organism evidence="2 3">
    <name type="scientific">Maritalea mediterranea</name>
    <dbReference type="NCBI Taxonomy" id="2909667"/>
    <lineage>
        <taxon>Bacteria</taxon>
        <taxon>Pseudomonadati</taxon>
        <taxon>Pseudomonadota</taxon>
        <taxon>Alphaproteobacteria</taxon>
        <taxon>Hyphomicrobiales</taxon>
        <taxon>Devosiaceae</taxon>
        <taxon>Maritalea</taxon>
    </lineage>
</organism>
<dbReference type="SMART" id="SM00829">
    <property type="entry name" value="PKS_ER"/>
    <property type="match status" value="1"/>
</dbReference>
<accession>A0ABS9EC25</accession>
<reference evidence="2 3" key="1">
    <citation type="submission" date="2022-01" db="EMBL/GenBank/DDBJ databases">
        <title>Maritalea mediterranea sp. nov., isolated from marine plastic residues from the Malva-rosa beach (Valencia, Spain).</title>
        <authorList>
            <person name="Vidal-Verdu A."/>
            <person name="Molina-Menor E."/>
            <person name="Pascual J."/>
            <person name="Pereto J."/>
            <person name="Porcar M."/>
        </authorList>
    </citation>
    <scope>NUCLEOTIDE SEQUENCE [LARGE SCALE GENOMIC DNA]</scope>
    <source>
        <strain evidence="2 3">P4.10X</strain>
    </source>
</reference>
<dbReference type="Proteomes" id="UP001201217">
    <property type="component" value="Unassembled WGS sequence"/>
</dbReference>
<dbReference type="Gene3D" id="3.40.50.720">
    <property type="entry name" value="NAD(P)-binding Rossmann-like Domain"/>
    <property type="match status" value="1"/>
</dbReference>
<dbReference type="InterPro" id="IPR020843">
    <property type="entry name" value="ER"/>
</dbReference>
<evidence type="ECO:0000313" key="3">
    <source>
        <dbReference type="Proteomes" id="UP001201217"/>
    </source>
</evidence>
<proteinExistence type="predicted"/>
<sequence>MQAVLTSRYGDETQLELGELASPAIGLKEILIEVKAAGLNPVDWKVLRGDARLFSGWTRPPRILGADFAGLVKQVGPKVPNYQPGDKVFGMVPAFKGGAFAQQIIVTANNIAPMPTHLDFSEAAAMPLVALTAHQFMFQKAQLQPGRHVLINGCTGGLGHIAVQLAKASGATVTGVCSGKNAALAKQLGCDEVIDYRQHDPLTLNGQYDLIFDTASTMRFRTARKRLSPKGAFATALPSLQNLFVAPLLNGLRAQKEHGLWVAPNDKALAHIADSSQTHHIRPHIEQTYPITDIARAIGHSKSGKVRGKLVLTFPAAD</sequence>
<dbReference type="SUPFAM" id="SSF50129">
    <property type="entry name" value="GroES-like"/>
    <property type="match status" value="1"/>
</dbReference>
<evidence type="ECO:0000259" key="1">
    <source>
        <dbReference type="SMART" id="SM00829"/>
    </source>
</evidence>
<feature type="domain" description="Enoyl reductase (ER)" evidence="1">
    <location>
        <begin position="10"/>
        <end position="312"/>
    </location>
</feature>
<comment type="caution">
    <text evidence="2">The sequence shown here is derived from an EMBL/GenBank/DDBJ whole genome shotgun (WGS) entry which is preliminary data.</text>
</comment>
<dbReference type="SUPFAM" id="SSF51735">
    <property type="entry name" value="NAD(P)-binding Rossmann-fold domains"/>
    <property type="match status" value="1"/>
</dbReference>
<dbReference type="InterPro" id="IPR013154">
    <property type="entry name" value="ADH-like_N"/>
</dbReference>
<dbReference type="InterPro" id="IPR036291">
    <property type="entry name" value="NAD(P)-bd_dom_sf"/>
</dbReference>